<dbReference type="InterPro" id="IPR038250">
    <property type="entry name" value="TGT_C2_sf"/>
</dbReference>
<dbReference type="PROSITE" id="PS50890">
    <property type="entry name" value="PUA"/>
    <property type="match status" value="1"/>
</dbReference>
<dbReference type="STRING" id="867904.Metho_0447"/>
<reference evidence="3" key="1">
    <citation type="submission" date="2012-02" db="EMBL/GenBank/DDBJ databases">
        <title>Complete sequence of chromosome of Methanomethylovorans hollandica DSM 15978.</title>
        <authorList>
            <person name="Lucas S."/>
            <person name="Copeland A."/>
            <person name="Lapidus A."/>
            <person name="Glavina del Rio T."/>
            <person name="Dalin E."/>
            <person name="Tice H."/>
            <person name="Bruce D."/>
            <person name="Goodwin L."/>
            <person name="Pitluck S."/>
            <person name="Peters L."/>
            <person name="Mikhailova N."/>
            <person name="Held B."/>
            <person name="Kyrpides N."/>
            <person name="Mavromatis K."/>
            <person name="Ivanova N."/>
            <person name="Brettin T."/>
            <person name="Detter J.C."/>
            <person name="Han C."/>
            <person name="Larimer F."/>
            <person name="Land M."/>
            <person name="Hauser L."/>
            <person name="Markowitz V."/>
            <person name="Cheng J.-F."/>
            <person name="Hugenholtz P."/>
            <person name="Woyke T."/>
            <person name="Wu D."/>
            <person name="Spring S."/>
            <person name="Schroeder M."/>
            <person name="Brambilla E."/>
            <person name="Klenk H.-P."/>
            <person name="Eisen J.A."/>
        </authorList>
    </citation>
    <scope>NUCLEOTIDE SEQUENCE [LARGE SCALE GENOMIC DNA]</scope>
    <source>
        <strain evidence="3">DSM 15978 / NBRC 107637 / DMS1</strain>
    </source>
</reference>
<dbReference type="HOGENOM" id="CLU_116577_2_0_2"/>
<dbReference type="KEGG" id="mhz:Metho_0447"/>
<dbReference type="Proteomes" id="UP000010866">
    <property type="component" value="Chromosome"/>
</dbReference>
<dbReference type="SMART" id="SM00359">
    <property type="entry name" value="PUA"/>
    <property type="match status" value="1"/>
</dbReference>
<dbReference type="SUPFAM" id="SSF88802">
    <property type="entry name" value="Pre-PUA domain"/>
    <property type="match status" value="1"/>
</dbReference>
<name>L0KXJ5_METHD</name>
<dbReference type="Gene3D" id="3.10.450.90">
    <property type="entry name" value="ArcTGT, C2 domain"/>
    <property type="match status" value="1"/>
</dbReference>
<accession>L0KXJ5</accession>
<keyword evidence="3" id="KW-1185">Reference proteome</keyword>
<evidence type="ECO:0000259" key="1">
    <source>
        <dbReference type="SMART" id="SM00359"/>
    </source>
</evidence>
<protein>
    <submittedName>
        <fullName evidence="2">Prefoldin alpha subunit</fullName>
    </submittedName>
</protein>
<gene>
    <name evidence="2" type="ordered locus">Metho_0447</name>
</gene>
<dbReference type="Gene3D" id="2.30.130.10">
    <property type="entry name" value="PUA domain"/>
    <property type="match status" value="1"/>
</dbReference>
<dbReference type="Pfam" id="PF14810">
    <property type="entry name" value="TGT_C2"/>
    <property type="match status" value="1"/>
</dbReference>
<dbReference type="InterPro" id="IPR029402">
    <property type="entry name" value="TGT_C2"/>
</dbReference>
<dbReference type="SUPFAM" id="SSF88697">
    <property type="entry name" value="PUA domain-like"/>
    <property type="match status" value="1"/>
</dbReference>
<proteinExistence type="predicted"/>
<organism evidence="2 3">
    <name type="scientific">Methanomethylovorans hollandica (strain DSM 15978 / NBRC 107637 / DMS1)</name>
    <dbReference type="NCBI Taxonomy" id="867904"/>
    <lineage>
        <taxon>Archaea</taxon>
        <taxon>Methanobacteriati</taxon>
        <taxon>Methanobacteriota</taxon>
        <taxon>Stenosarchaea group</taxon>
        <taxon>Methanomicrobia</taxon>
        <taxon>Methanosarcinales</taxon>
        <taxon>Methanosarcinaceae</taxon>
        <taxon>Methanomethylovorans</taxon>
    </lineage>
</organism>
<dbReference type="InterPro" id="IPR002478">
    <property type="entry name" value="PUA"/>
</dbReference>
<dbReference type="InterPro" id="IPR015947">
    <property type="entry name" value="PUA-like_sf"/>
</dbReference>
<feature type="domain" description="PUA" evidence="1">
    <location>
        <begin position="95"/>
        <end position="169"/>
    </location>
</feature>
<dbReference type="GO" id="GO:0003723">
    <property type="term" value="F:RNA binding"/>
    <property type="evidence" value="ECO:0007669"/>
    <property type="project" value="InterPro"/>
</dbReference>
<dbReference type="InterPro" id="IPR036974">
    <property type="entry name" value="PUA_sf"/>
</dbReference>
<sequence>MTVIHLKGTCNLAAMQDADKNLKKVRSIADYQFGKGCGDALFPNDVTFLLSRTNRVRQILHHGQRIATVRAKDGMLTLSISGAMLLHDVLPIPSYRVIVCDDAVPFVSKGKTVFAKHIISLDKALRAGEEVLVVDTSDKLLATGQLLLSPDEALFIGRGPAIDVRNGIDQEKDRQDD</sequence>
<evidence type="ECO:0000313" key="2">
    <source>
        <dbReference type="EMBL" id="AGB48714.1"/>
    </source>
</evidence>
<dbReference type="EMBL" id="CP003362">
    <property type="protein sequence ID" value="AGB48714.1"/>
    <property type="molecule type" value="Genomic_DNA"/>
</dbReference>
<dbReference type="Pfam" id="PF01472">
    <property type="entry name" value="PUA"/>
    <property type="match status" value="1"/>
</dbReference>
<dbReference type="InterPro" id="IPR004521">
    <property type="entry name" value="Uncharacterised_CHP00451"/>
</dbReference>
<dbReference type="NCBIfam" id="TIGR00451">
    <property type="entry name" value="unchar_dom_2"/>
    <property type="match status" value="1"/>
</dbReference>
<evidence type="ECO:0000313" key="3">
    <source>
        <dbReference type="Proteomes" id="UP000010866"/>
    </source>
</evidence>
<dbReference type="AlphaFoldDB" id="L0KXJ5"/>
<dbReference type="CDD" id="cd21149">
    <property type="entry name" value="PUA_archaeosine_TGT"/>
    <property type="match status" value="1"/>
</dbReference>